<feature type="transmembrane region" description="Helical" evidence="7">
    <location>
        <begin position="269"/>
        <end position="289"/>
    </location>
</feature>
<evidence type="ECO:0000256" key="5">
    <source>
        <dbReference type="ARBA" id="ARBA00023136"/>
    </source>
</evidence>
<comment type="subcellular location">
    <subcellularLocation>
        <location evidence="1">Membrane</location>
        <topology evidence="1">Multi-pass membrane protein</topology>
    </subcellularLocation>
</comment>
<comment type="caution">
    <text evidence="9">The sequence shown here is derived from an EMBL/GenBank/DDBJ whole genome shotgun (WGS) entry which is preliminary data.</text>
</comment>
<evidence type="ECO:0000313" key="9">
    <source>
        <dbReference type="EMBL" id="KAF9458833.1"/>
    </source>
</evidence>
<feature type="transmembrane region" description="Helical" evidence="7">
    <location>
        <begin position="377"/>
        <end position="395"/>
    </location>
</feature>
<gene>
    <name evidence="9" type="ORF">BDZ94DRAFT_1312936</name>
</gene>
<keyword evidence="5 7" id="KW-0472">Membrane</keyword>
<keyword evidence="10" id="KW-1185">Reference proteome</keyword>
<evidence type="ECO:0000256" key="1">
    <source>
        <dbReference type="ARBA" id="ARBA00004141"/>
    </source>
</evidence>
<dbReference type="EMBL" id="MU150330">
    <property type="protein sequence ID" value="KAF9458833.1"/>
    <property type="molecule type" value="Genomic_DNA"/>
</dbReference>
<evidence type="ECO:0000256" key="2">
    <source>
        <dbReference type="ARBA" id="ARBA00022448"/>
    </source>
</evidence>
<protein>
    <submittedName>
        <fullName evidence="9">MFS general substrate transporter</fullName>
    </submittedName>
</protein>
<dbReference type="OrthoDB" id="6730379at2759"/>
<dbReference type="GO" id="GO:0022857">
    <property type="term" value="F:transmembrane transporter activity"/>
    <property type="evidence" value="ECO:0007669"/>
    <property type="project" value="InterPro"/>
</dbReference>
<dbReference type="InterPro" id="IPR011701">
    <property type="entry name" value="MFS"/>
</dbReference>
<feature type="transmembrane region" description="Helical" evidence="7">
    <location>
        <begin position="177"/>
        <end position="195"/>
    </location>
</feature>
<dbReference type="Gene3D" id="1.20.1250.20">
    <property type="entry name" value="MFS general substrate transporter like domains"/>
    <property type="match status" value="1"/>
</dbReference>
<evidence type="ECO:0000259" key="8">
    <source>
        <dbReference type="PROSITE" id="PS50850"/>
    </source>
</evidence>
<proteinExistence type="predicted"/>
<dbReference type="GO" id="GO:0016020">
    <property type="term" value="C:membrane"/>
    <property type="evidence" value="ECO:0007669"/>
    <property type="project" value="UniProtKB-SubCell"/>
</dbReference>
<accession>A0A9P5XY11</accession>
<dbReference type="PANTHER" id="PTHR43791:SF97">
    <property type="entry name" value="ALLANTOATE TRANSPORTER, PUTATIVE (AFU_ORTHOLOGUE AFUA_1G14700)-RELATED"/>
    <property type="match status" value="1"/>
</dbReference>
<dbReference type="Proteomes" id="UP000807353">
    <property type="component" value="Unassembled WGS sequence"/>
</dbReference>
<feature type="compositionally biased region" description="Polar residues" evidence="6">
    <location>
        <begin position="24"/>
        <end position="35"/>
    </location>
</feature>
<dbReference type="PANTHER" id="PTHR43791">
    <property type="entry name" value="PERMEASE-RELATED"/>
    <property type="match status" value="1"/>
</dbReference>
<feature type="transmembrane region" description="Helical" evidence="7">
    <location>
        <begin position="434"/>
        <end position="455"/>
    </location>
</feature>
<feature type="transmembrane region" description="Helical" evidence="7">
    <location>
        <begin position="147"/>
        <end position="165"/>
    </location>
</feature>
<evidence type="ECO:0000256" key="3">
    <source>
        <dbReference type="ARBA" id="ARBA00022692"/>
    </source>
</evidence>
<dbReference type="Pfam" id="PF07690">
    <property type="entry name" value="MFS_1"/>
    <property type="match status" value="1"/>
</dbReference>
<feature type="transmembrane region" description="Helical" evidence="7">
    <location>
        <begin position="106"/>
        <end position="123"/>
    </location>
</feature>
<keyword evidence="3 7" id="KW-0812">Transmembrane</keyword>
<feature type="transmembrane region" description="Helical" evidence="7">
    <location>
        <begin position="236"/>
        <end position="257"/>
    </location>
</feature>
<feature type="domain" description="Major facilitator superfamily (MFS) profile" evidence="8">
    <location>
        <begin position="110"/>
        <end position="525"/>
    </location>
</feature>
<name>A0A9P5XY11_9AGAR</name>
<feature type="transmembrane region" description="Helical" evidence="7">
    <location>
        <begin position="467"/>
        <end position="487"/>
    </location>
</feature>
<feature type="region of interest" description="Disordered" evidence="6">
    <location>
        <begin position="24"/>
        <end position="44"/>
    </location>
</feature>
<dbReference type="SUPFAM" id="SSF103473">
    <property type="entry name" value="MFS general substrate transporter"/>
    <property type="match status" value="1"/>
</dbReference>
<keyword evidence="2" id="KW-0813">Transport</keyword>
<dbReference type="InterPro" id="IPR020846">
    <property type="entry name" value="MFS_dom"/>
</dbReference>
<feature type="transmembrane region" description="Helical" evidence="7">
    <location>
        <begin position="404"/>
        <end position="422"/>
    </location>
</feature>
<evidence type="ECO:0000313" key="10">
    <source>
        <dbReference type="Proteomes" id="UP000807353"/>
    </source>
</evidence>
<feature type="transmembrane region" description="Helical" evidence="7">
    <location>
        <begin position="493"/>
        <end position="520"/>
    </location>
</feature>
<dbReference type="AlphaFoldDB" id="A0A9P5XY11"/>
<sequence>MRLIPQIKEDRSGAGSLSALFAMSGSTPTAAPTSPQREKADFEGAKDTLENRNWDLADEDEDLDRHPGLWGRFLKKNPSPTFLADVALMNATDLDPREVKQIERKIDFLIIPALAVCYMFYYVDKTTLSYAAIFNIKKDLKLGKQEYSWLSSLFYFGWVAWALPTNLLMQKFPLNKYLAVNIMLWGILLMAQAASRNFTDLAILRVLSGAAEATADPAFVLITATWYTRPQQPTRIGYWYMANGFGIALGGLFGYGIGQIKSGLPSWKWEFIIIGALCSLWSIVLYIVVPDSPYRTHWFTRKERLVIVSRKRDDQNLTDNRQWNASQAIEAFIDPKTYLFFLFGFTANVPNGGTSNFGTLIVKGFGFDTLQTTLMQIPYGFIISSIIGLAIYVNYKLPKGYRTLLMAVTNAPTVAGFAMMAWCTSKAGRLIGYWAQTTGMTGASNATFVLGLSLLSGNVGGQTKKAIASAAVFLGVAAGNIVGPFLFKDSEAPQYFTGVIGCMVSRALEIVIILILRYMFIFQNKRRDRAVAEGRVEYDELVTGLTDISDWKNPAFRYITVRLSFAFVHNERLKWDFSNVGLLPCIRRTSRSYDVCKILSHSIPSHMCILSL</sequence>
<evidence type="ECO:0000256" key="6">
    <source>
        <dbReference type="SAM" id="MobiDB-lite"/>
    </source>
</evidence>
<dbReference type="InterPro" id="IPR036259">
    <property type="entry name" value="MFS_trans_sf"/>
</dbReference>
<evidence type="ECO:0000256" key="4">
    <source>
        <dbReference type="ARBA" id="ARBA00022989"/>
    </source>
</evidence>
<organism evidence="9 10">
    <name type="scientific">Collybia nuda</name>
    <dbReference type="NCBI Taxonomy" id="64659"/>
    <lineage>
        <taxon>Eukaryota</taxon>
        <taxon>Fungi</taxon>
        <taxon>Dikarya</taxon>
        <taxon>Basidiomycota</taxon>
        <taxon>Agaricomycotina</taxon>
        <taxon>Agaricomycetes</taxon>
        <taxon>Agaricomycetidae</taxon>
        <taxon>Agaricales</taxon>
        <taxon>Tricholomatineae</taxon>
        <taxon>Clitocybaceae</taxon>
        <taxon>Collybia</taxon>
    </lineage>
</organism>
<evidence type="ECO:0000256" key="7">
    <source>
        <dbReference type="SAM" id="Phobius"/>
    </source>
</evidence>
<reference evidence="9" key="1">
    <citation type="submission" date="2020-11" db="EMBL/GenBank/DDBJ databases">
        <authorList>
            <consortium name="DOE Joint Genome Institute"/>
            <person name="Ahrendt S."/>
            <person name="Riley R."/>
            <person name="Andreopoulos W."/>
            <person name="Labutti K."/>
            <person name="Pangilinan J."/>
            <person name="Ruiz-Duenas F.J."/>
            <person name="Barrasa J.M."/>
            <person name="Sanchez-Garcia M."/>
            <person name="Camarero S."/>
            <person name="Miyauchi S."/>
            <person name="Serrano A."/>
            <person name="Linde D."/>
            <person name="Babiker R."/>
            <person name="Drula E."/>
            <person name="Ayuso-Fernandez I."/>
            <person name="Pacheco R."/>
            <person name="Padilla G."/>
            <person name="Ferreira P."/>
            <person name="Barriuso J."/>
            <person name="Kellner H."/>
            <person name="Castanera R."/>
            <person name="Alfaro M."/>
            <person name="Ramirez L."/>
            <person name="Pisabarro A.G."/>
            <person name="Kuo A."/>
            <person name="Tritt A."/>
            <person name="Lipzen A."/>
            <person name="He G."/>
            <person name="Yan M."/>
            <person name="Ng V."/>
            <person name="Cullen D."/>
            <person name="Martin F."/>
            <person name="Rosso M.-N."/>
            <person name="Henrissat B."/>
            <person name="Hibbett D."/>
            <person name="Martinez A.T."/>
            <person name="Grigoriev I.V."/>
        </authorList>
    </citation>
    <scope>NUCLEOTIDE SEQUENCE</scope>
    <source>
        <strain evidence="9">CBS 247.69</strain>
    </source>
</reference>
<dbReference type="PROSITE" id="PS50850">
    <property type="entry name" value="MFS"/>
    <property type="match status" value="1"/>
</dbReference>
<keyword evidence="4 7" id="KW-1133">Transmembrane helix</keyword>